<accession>A0A1Q4V517</accession>
<feature type="compositionally biased region" description="Basic and acidic residues" evidence="1">
    <location>
        <begin position="1"/>
        <end position="12"/>
    </location>
</feature>
<keyword evidence="4" id="KW-1185">Reference proteome</keyword>
<comment type="caution">
    <text evidence="3">The sequence shown here is derived from an EMBL/GenBank/DDBJ whole genome shotgun (WGS) entry which is preliminary data.</text>
</comment>
<dbReference type="Proteomes" id="UP000186455">
    <property type="component" value="Unassembled WGS sequence"/>
</dbReference>
<dbReference type="AlphaFoldDB" id="A0A1Q4V517"/>
<protein>
    <recommendedName>
        <fullName evidence="2">DUF7848 domain-containing protein</fullName>
    </recommendedName>
</protein>
<dbReference type="EMBL" id="LFBV01000005">
    <property type="protein sequence ID" value="OKH92849.1"/>
    <property type="molecule type" value="Genomic_DNA"/>
</dbReference>
<proteinExistence type="predicted"/>
<dbReference type="RefSeq" id="WP_073790645.1">
    <property type="nucleotide sequence ID" value="NZ_CP109290.1"/>
</dbReference>
<evidence type="ECO:0000256" key="1">
    <source>
        <dbReference type="SAM" id="MobiDB-lite"/>
    </source>
</evidence>
<dbReference type="InterPro" id="IPR057170">
    <property type="entry name" value="DUF7848"/>
</dbReference>
<name>A0A1Q4V517_9ACTN</name>
<evidence type="ECO:0000313" key="3">
    <source>
        <dbReference type="EMBL" id="OKH92849.1"/>
    </source>
</evidence>
<evidence type="ECO:0000313" key="4">
    <source>
        <dbReference type="Proteomes" id="UP000186455"/>
    </source>
</evidence>
<evidence type="ECO:0000259" key="2">
    <source>
        <dbReference type="Pfam" id="PF25232"/>
    </source>
</evidence>
<feature type="region of interest" description="Disordered" evidence="1">
    <location>
        <begin position="1"/>
        <end position="25"/>
    </location>
</feature>
<organism evidence="3 4">
    <name type="scientific">Streptomyces uncialis</name>
    <dbReference type="NCBI Taxonomy" id="1048205"/>
    <lineage>
        <taxon>Bacteria</taxon>
        <taxon>Bacillati</taxon>
        <taxon>Actinomycetota</taxon>
        <taxon>Actinomycetes</taxon>
        <taxon>Kitasatosporales</taxon>
        <taxon>Streptomycetaceae</taxon>
        <taxon>Streptomyces</taxon>
    </lineage>
</organism>
<reference evidence="3 4" key="1">
    <citation type="submission" date="2015-06" db="EMBL/GenBank/DDBJ databases">
        <title>Cloning and characterization of the uncialamcin biosynthetic gene cluster.</title>
        <authorList>
            <person name="Yan X."/>
            <person name="Huang T."/>
            <person name="Ge H."/>
            <person name="Shen B."/>
        </authorList>
    </citation>
    <scope>NUCLEOTIDE SEQUENCE [LARGE SCALE GENOMIC DNA]</scope>
    <source>
        <strain evidence="3 4">DCA2648</strain>
    </source>
</reference>
<dbReference type="GeneID" id="96795796"/>
<dbReference type="Pfam" id="PF25232">
    <property type="entry name" value="DUF7848"/>
    <property type="match status" value="1"/>
</dbReference>
<gene>
    <name evidence="3" type="ORF">AB852_20175</name>
</gene>
<feature type="compositionally biased region" description="Low complexity" evidence="1">
    <location>
        <begin position="13"/>
        <end position="25"/>
    </location>
</feature>
<sequence length="177" mass="18661">MTQHLTDDKPEKAAPASAVAGPARGRTGEVRWARRFLVSDEGPGVPEAPVLQLVCAACGARSPAAAWDRVDVVDAWATAHADVSAGHLRYRAETVGFWRVVGVDGAEEPLAPAAPPGPLEGLCGAVTRLPGDMLASYREVTGRDLSDLMVLCEREPGHDPGDGHRGAVVDSGTYCWR</sequence>
<feature type="domain" description="DUF7848" evidence="2">
    <location>
        <begin position="31"/>
        <end position="101"/>
    </location>
</feature>